<evidence type="ECO:0000256" key="1">
    <source>
        <dbReference type="SAM" id="MobiDB-lite"/>
    </source>
</evidence>
<reference evidence="2 3" key="1">
    <citation type="submission" date="2016-12" db="EMBL/GenBank/DDBJ databases">
        <title>Genome sequencing of Methylocaldum marinum.</title>
        <authorList>
            <person name="Takeuchi M."/>
            <person name="Kamagata Y."/>
            <person name="Hiraoka S."/>
            <person name="Oshima K."/>
            <person name="Hattori M."/>
            <person name="Iwasaki W."/>
        </authorList>
    </citation>
    <scope>NUCLEOTIDE SEQUENCE [LARGE SCALE GENOMIC DNA]</scope>
    <source>
        <strain evidence="2 3">S8</strain>
    </source>
</reference>
<feature type="region of interest" description="Disordered" evidence="1">
    <location>
        <begin position="1"/>
        <end position="30"/>
    </location>
</feature>
<dbReference type="KEGG" id="mmai:sS8_4883"/>
<dbReference type="Proteomes" id="UP000266313">
    <property type="component" value="Chromosome"/>
</dbReference>
<dbReference type="EMBL" id="AP017928">
    <property type="protein sequence ID" value="BBA36806.1"/>
    <property type="molecule type" value="Genomic_DNA"/>
</dbReference>
<accession>A0A250KZ64</accession>
<dbReference type="AlphaFoldDB" id="A0A250KZ64"/>
<proteinExistence type="predicted"/>
<sequence>MRTEAETKQKATDTASSHCGSRAGVRSEAEYAGVADAGRTRAAEGTTRRHNWLLWVTGKSQKVLPKMAMQSYRL</sequence>
<evidence type="ECO:0000313" key="2">
    <source>
        <dbReference type="EMBL" id="BBA36806.1"/>
    </source>
</evidence>
<evidence type="ECO:0000313" key="3">
    <source>
        <dbReference type="Proteomes" id="UP000266313"/>
    </source>
</evidence>
<protein>
    <submittedName>
        <fullName evidence="2">Uncharacterized protein</fullName>
    </submittedName>
</protein>
<name>A0A250KZ64_9GAMM</name>
<organism evidence="2 3">
    <name type="scientific">Methylocaldum marinum</name>
    <dbReference type="NCBI Taxonomy" id="1432792"/>
    <lineage>
        <taxon>Bacteria</taxon>
        <taxon>Pseudomonadati</taxon>
        <taxon>Pseudomonadota</taxon>
        <taxon>Gammaproteobacteria</taxon>
        <taxon>Methylococcales</taxon>
        <taxon>Methylococcaceae</taxon>
        <taxon>Methylocaldum</taxon>
    </lineage>
</organism>
<feature type="compositionally biased region" description="Basic and acidic residues" evidence="1">
    <location>
        <begin position="1"/>
        <end position="11"/>
    </location>
</feature>
<keyword evidence="3" id="KW-1185">Reference proteome</keyword>
<gene>
    <name evidence="2" type="ORF">sS8_4883</name>
</gene>